<dbReference type="InterPro" id="IPR002182">
    <property type="entry name" value="NB-ARC"/>
</dbReference>
<protein>
    <submittedName>
        <fullName evidence="8">BTAD domain-containing putative transcriptional regulator</fullName>
    </submittedName>
</protein>
<dbReference type="SUPFAM" id="SSF48452">
    <property type="entry name" value="TPR-like"/>
    <property type="match status" value="3"/>
</dbReference>
<keyword evidence="2" id="KW-0805">Transcription regulation</keyword>
<dbReference type="PANTHER" id="PTHR35807">
    <property type="entry name" value="TRANSCRIPTIONAL REGULATOR REDD-RELATED"/>
    <property type="match status" value="1"/>
</dbReference>
<dbReference type="SMART" id="SM01043">
    <property type="entry name" value="BTAD"/>
    <property type="match status" value="1"/>
</dbReference>
<dbReference type="InterPro" id="IPR001867">
    <property type="entry name" value="OmpR/PhoB-type_DNA-bd"/>
</dbReference>
<dbReference type="Gene3D" id="1.25.40.10">
    <property type="entry name" value="Tetratricopeptide repeat domain"/>
    <property type="match status" value="3"/>
</dbReference>
<dbReference type="PRINTS" id="PR00364">
    <property type="entry name" value="DISEASERSIST"/>
</dbReference>
<gene>
    <name evidence="8" type="ORF">ACFOZ4_13190</name>
</gene>
<comment type="similarity">
    <text evidence="1">Belongs to the AfsR/DnrI/RedD regulatory family.</text>
</comment>
<dbReference type="PROSITE" id="PS51755">
    <property type="entry name" value="OMPR_PHOB"/>
    <property type="match status" value="1"/>
</dbReference>
<reference evidence="9" key="1">
    <citation type="journal article" date="2019" name="Int. J. Syst. Evol. Microbiol.">
        <title>The Global Catalogue of Microorganisms (GCM) 10K type strain sequencing project: providing services to taxonomists for standard genome sequencing and annotation.</title>
        <authorList>
            <consortium name="The Broad Institute Genomics Platform"/>
            <consortium name="The Broad Institute Genome Sequencing Center for Infectious Disease"/>
            <person name="Wu L."/>
            <person name="Ma J."/>
        </authorList>
    </citation>
    <scope>NUCLEOTIDE SEQUENCE [LARGE SCALE GENOMIC DNA]</scope>
    <source>
        <strain evidence="9">CGMCC 4.7289</strain>
    </source>
</reference>
<dbReference type="SMART" id="SM00862">
    <property type="entry name" value="Trans_reg_C"/>
    <property type="match status" value="1"/>
</dbReference>
<keyword evidence="4" id="KW-0804">Transcription</keyword>
<dbReference type="InterPro" id="IPR005158">
    <property type="entry name" value="BTAD"/>
</dbReference>
<feature type="repeat" description="TPR" evidence="5">
    <location>
        <begin position="955"/>
        <end position="988"/>
    </location>
</feature>
<organism evidence="8 9">
    <name type="scientific">Hamadaea flava</name>
    <dbReference type="NCBI Taxonomy" id="1742688"/>
    <lineage>
        <taxon>Bacteria</taxon>
        <taxon>Bacillati</taxon>
        <taxon>Actinomycetota</taxon>
        <taxon>Actinomycetes</taxon>
        <taxon>Micromonosporales</taxon>
        <taxon>Micromonosporaceae</taxon>
        <taxon>Hamadaea</taxon>
    </lineage>
</organism>
<keyword evidence="9" id="KW-1185">Reference proteome</keyword>
<dbReference type="PROSITE" id="PS50005">
    <property type="entry name" value="TPR"/>
    <property type="match status" value="1"/>
</dbReference>
<sequence length="1044" mass="112086">MRFLMLGALDVQVGGLSVPLGSAKQRLLLTALLLAPNEVHRTGDLADLVWDDDKPASAPANLRTYAHRLRQTLHDESGGPSRLVSRGGGYLLRVEPGERDLDGFDQAAQRGRQAPLAGDSAAAELWLGRALEVWQNRLLAGLVLPRELARRVAYLEEQRLLVEDDYVQAHLDRGAATEMIGRLRQRVEQHPLREGSWRQLMSALYQSGDAVGAVTAYLAARQTLADRTGLDPHPRLQALYQDILHHNPELAKADPRPGESGPGVEPAQLPADVAAFAGRLRELDQLGELCKPSAPSACVITGMSGVGKTALAVHWAHQVKEQFPDGQLYIDLRGYAAEPPRTPLDALTQFLRALGVPSTQVPMDTDEAAALFRTMLAHRRLLILLDNARTADQVRSLLPGGSGCRVLITSRDRLTGLVARDNAQRVSLRPFSPVEAVGLLRSVLDDPGRHASAELSRLAEACGHLPLALRIAAAKLADHPDEDLTGYLDQLTSQGPLRQLAVDDDGQASMAAAFEASYRALTGAAQRIFRLLGTTPGGDVTAYSTAAMAGIDAAEASRLLGVLVNAHLAEPRGRDRYGLHDLLREYARELADAASERPDAVARLCDFYLATINNAAAKLYAHTIRLPEGAAHRSDDALDLADAGAARRWLDEELPSVTALIGHCAQAGPAPMTWLLTDALRGYLWIRRPVAEWLHAATLGLATAEAHGQHAAVAAMHLGLGQACRAVGQLSEADEHLRHAIDAAGRSGWDDVRASALTQLAVAYAGSGASRDAERLLGQALEIYGRTGRRSSEAVVLTNLGTLHYLLGDIRQSVVFGQRALDLYRQTDNPSGRATALCNLGINLALLGETEAARVHLVEGMRIAVDLQDPLSQALGEQGLAQVAAQEGQAVAAVRHADAAIEHARLAGDTGHLVRCAVEAAVLRIDLGERSDDAAAELDRLHREATAAGNAHTAAVALIGLGRTHLRDGRYADAAEKLRQAVQLAQQWQYELVEAEALDVLAVLARAEGHHDHACDLAEQAADRMAKCGLLPARHSRFILGRNV</sequence>
<feature type="domain" description="OmpR/PhoB-type" evidence="7">
    <location>
        <begin position="1"/>
        <end position="94"/>
    </location>
</feature>
<dbReference type="InterPro" id="IPR019734">
    <property type="entry name" value="TPR_rpt"/>
</dbReference>
<keyword evidence="3 6" id="KW-0238">DNA-binding</keyword>
<dbReference type="SMART" id="SM00028">
    <property type="entry name" value="TPR"/>
    <property type="match status" value="5"/>
</dbReference>
<evidence type="ECO:0000256" key="5">
    <source>
        <dbReference type="PROSITE-ProRule" id="PRU00339"/>
    </source>
</evidence>
<evidence type="ECO:0000313" key="9">
    <source>
        <dbReference type="Proteomes" id="UP001595816"/>
    </source>
</evidence>
<feature type="DNA-binding region" description="OmpR/PhoB-type" evidence="6">
    <location>
        <begin position="1"/>
        <end position="94"/>
    </location>
</feature>
<dbReference type="Pfam" id="PF00486">
    <property type="entry name" value="Trans_reg_C"/>
    <property type="match status" value="1"/>
</dbReference>
<accession>A0ABV8LMR2</accession>
<dbReference type="InterPro" id="IPR027417">
    <property type="entry name" value="P-loop_NTPase"/>
</dbReference>
<proteinExistence type="inferred from homology"/>
<evidence type="ECO:0000256" key="4">
    <source>
        <dbReference type="ARBA" id="ARBA00023163"/>
    </source>
</evidence>
<dbReference type="Pfam" id="PF00931">
    <property type="entry name" value="NB-ARC"/>
    <property type="match status" value="1"/>
</dbReference>
<evidence type="ECO:0000256" key="6">
    <source>
        <dbReference type="PROSITE-ProRule" id="PRU01091"/>
    </source>
</evidence>
<dbReference type="SUPFAM" id="SSF46894">
    <property type="entry name" value="C-terminal effector domain of the bipartite response regulators"/>
    <property type="match status" value="1"/>
</dbReference>
<dbReference type="InterPro" id="IPR036388">
    <property type="entry name" value="WH-like_DNA-bd_sf"/>
</dbReference>
<comment type="caution">
    <text evidence="8">The sequence shown here is derived from an EMBL/GenBank/DDBJ whole genome shotgun (WGS) entry which is preliminary data.</text>
</comment>
<dbReference type="PANTHER" id="PTHR35807:SF1">
    <property type="entry name" value="TRANSCRIPTIONAL REGULATOR REDD"/>
    <property type="match status" value="1"/>
</dbReference>
<evidence type="ECO:0000259" key="7">
    <source>
        <dbReference type="PROSITE" id="PS51755"/>
    </source>
</evidence>
<dbReference type="Pfam" id="PF03704">
    <property type="entry name" value="BTAD"/>
    <property type="match status" value="1"/>
</dbReference>
<evidence type="ECO:0000256" key="3">
    <source>
        <dbReference type="ARBA" id="ARBA00023125"/>
    </source>
</evidence>
<evidence type="ECO:0000313" key="8">
    <source>
        <dbReference type="EMBL" id="MFC4131559.1"/>
    </source>
</evidence>
<dbReference type="InterPro" id="IPR016032">
    <property type="entry name" value="Sig_transdc_resp-reg_C-effctor"/>
</dbReference>
<dbReference type="SUPFAM" id="SSF52540">
    <property type="entry name" value="P-loop containing nucleoside triphosphate hydrolases"/>
    <property type="match status" value="1"/>
</dbReference>
<evidence type="ECO:0000256" key="2">
    <source>
        <dbReference type="ARBA" id="ARBA00023015"/>
    </source>
</evidence>
<evidence type="ECO:0000256" key="1">
    <source>
        <dbReference type="ARBA" id="ARBA00005820"/>
    </source>
</evidence>
<dbReference type="Pfam" id="PF13424">
    <property type="entry name" value="TPR_12"/>
    <property type="match status" value="1"/>
</dbReference>
<dbReference type="Pfam" id="PF13374">
    <property type="entry name" value="TPR_10"/>
    <property type="match status" value="1"/>
</dbReference>
<dbReference type="InterPro" id="IPR011990">
    <property type="entry name" value="TPR-like_helical_dom_sf"/>
</dbReference>
<keyword evidence="5" id="KW-0802">TPR repeat</keyword>
<dbReference type="CDD" id="cd15831">
    <property type="entry name" value="BTAD"/>
    <property type="match status" value="1"/>
</dbReference>
<dbReference type="InterPro" id="IPR051677">
    <property type="entry name" value="AfsR-DnrI-RedD_regulator"/>
</dbReference>
<dbReference type="Proteomes" id="UP001595816">
    <property type="component" value="Unassembled WGS sequence"/>
</dbReference>
<dbReference type="Gene3D" id="1.10.10.10">
    <property type="entry name" value="Winged helix-like DNA-binding domain superfamily/Winged helix DNA-binding domain"/>
    <property type="match status" value="1"/>
</dbReference>
<dbReference type="RefSeq" id="WP_253755199.1">
    <property type="nucleotide sequence ID" value="NZ_JAMZDZ010000001.1"/>
</dbReference>
<dbReference type="Gene3D" id="3.40.50.300">
    <property type="entry name" value="P-loop containing nucleotide triphosphate hydrolases"/>
    <property type="match status" value="1"/>
</dbReference>
<name>A0ABV8LMR2_9ACTN</name>
<dbReference type="EMBL" id="JBHSAY010000006">
    <property type="protein sequence ID" value="MFC4131559.1"/>
    <property type="molecule type" value="Genomic_DNA"/>
</dbReference>